<dbReference type="Proteomes" id="UP001633002">
    <property type="component" value="Unassembled WGS sequence"/>
</dbReference>
<evidence type="ECO:0000313" key="10">
    <source>
        <dbReference type="Proteomes" id="UP001633002"/>
    </source>
</evidence>
<dbReference type="AlphaFoldDB" id="A0ABD3HPA0"/>
<dbReference type="GO" id="GO:0016787">
    <property type="term" value="F:hydrolase activity"/>
    <property type="evidence" value="ECO:0007669"/>
    <property type="project" value="UniProtKB-KW"/>
</dbReference>
<reference evidence="9 10" key="1">
    <citation type="submission" date="2024-09" db="EMBL/GenBank/DDBJ databases">
        <title>Chromosome-scale assembly of Riccia sorocarpa.</title>
        <authorList>
            <person name="Paukszto L."/>
        </authorList>
    </citation>
    <scope>NUCLEOTIDE SEQUENCE [LARGE SCALE GENOMIC DNA]</scope>
    <source>
        <strain evidence="9">LP-2024</strain>
        <tissue evidence="9">Aerial parts of the thallus</tissue>
    </source>
</reference>
<dbReference type="InterPro" id="IPR027806">
    <property type="entry name" value="HARBI1_dom"/>
</dbReference>
<comment type="similarity">
    <text evidence="3">Belongs to the HARBI1 family.</text>
</comment>
<comment type="caution">
    <text evidence="9">The sequence shown here is derived from an EMBL/GenBank/DDBJ whole genome shotgun (WGS) entry which is preliminary data.</text>
</comment>
<evidence type="ECO:0000256" key="5">
    <source>
        <dbReference type="ARBA" id="ARBA00022723"/>
    </source>
</evidence>
<evidence type="ECO:0000259" key="8">
    <source>
        <dbReference type="Pfam" id="PF13359"/>
    </source>
</evidence>
<dbReference type="PANTHER" id="PTHR22930:SF85">
    <property type="entry name" value="GH03217P-RELATED"/>
    <property type="match status" value="1"/>
</dbReference>
<dbReference type="GO" id="GO:0004518">
    <property type="term" value="F:nuclease activity"/>
    <property type="evidence" value="ECO:0007669"/>
    <property type="project" value="UniProtKB-KW"/>
</dbReference>
<accession>A0ABD3HPA0</accession>
<evidence type="ECO:0000256" key="2">
    <source>
        <dbReference type="ARBA" id="ARBA00004123"/>
    </source>
</evidence>
<dbReference type="Pfam" id="PF13359">
    <property type="entry name" value="DDE_Tnp_4"/>
    <property type="match status" value="1"/>
</dbReference>
<dbReference type="PANTHER" id="PTHR22930">
    <property type="match status" value="1"/>
</dbReference>
<dbReference type="EMBL" id="JBJQOH010000003">
    <property type="protein sequence ID" value="KAL3691189.1"/>
    <property type="molecule type" value="Genomic_DNA"/>
</dbReference>
<feature type="domain" description="DDE Tnp4" evidence="8">
    <location>
        <begin position="54"/>
        <end position="217"/>
    </location>
</feature>
<evidence type="ECO:0000256" key="1">
    <source>
        <dbReference type="ARBA" id="ARBA00001968"/>
    </source>
</evidence>
<sequence length="278" mass="31970">MDKGVGTVVLYTQRVITALEDALSNEVVWPDRVERRRISDVFAVKGFPGCIGLIDGTLLKLSQRPKEDGETYFDRKRNYSLNAQIVCDDKRRILYFFSGMPGSSADSTCLRRSSLYQVLKTETYVNSQFFDSGQYLLADSGYVPLPHLVCAYRNATGSAEREVFNTCVAQARVINEHAIGVLKSRWHSLKEIRVQLKNSRHNRFAMRWISTCIRLHNFLIGRDEWTEDDGPIVTDPVDDTEPEVALDDRRAREKGIDLRNEVQRICFLLNRRDMNEEL</sequence>
<proteinExistence type="inferred from homology"/>
<evidence type="ECO:0000256" key="7">
    <source>
        <dbReference type="ARBA" id="ARBA00023242"/>
    </source>
</evidence>
<dbReference type="GO" id="GO:0005634">
    <property type="term" value="C:nucleus"/>
    <property type="evidence" value="ECO:0007669"/>
    <property type="project" value="UniProtKB-SubCell"/>
</dbReference>
<keyword evidence="4" id="KW-0540">Nuclease</keyword>
<evidence type="ECO:0000256" key="4">
    <source>
        <dbReference type="ARBA" id="ARBA00022722"/>
    </source>
</evidence>
<dbReference type="GO" id="GO:0046872">
    <property type="term" value="F:metal ion binding"/>
    <property type="evidence" value="ECO:0007669"/>
    <property type="project" value="UniProtKB-KW"/>
</dbReference>
<comment type="subcellular location">
    <subcellularLocation>
        <location evidence="2">Nucleus</location>
    </subcellularLocation>
</comment>
<keyword evidence="7" id="KW-0539">Nucleus</keyword>
<evidence type="ECO:0000256" key="3">
    <source>
        <dbReference type="ARBA" id="ARBA00006958"/>
    </source>
</evidence>
<evidence type="ECO:0000256" key="6">
    <source>
        <dbReference type="ARBA" id="ARBA00022801"/>
    </source>
</evidence>
<keyword evidence="6" id="KW-0378">Hydrolase</keyword>
<gene>
    <name evidence="9" type="ORF">R1sor_004840</name>
</gene>
<organism evidence="9 10">
    <name type="scientific">Riccia sorocarpa</name>
    <dbReference type="NCBI Taxonomy" id="122646"/>
    <lineage>
        <taxon>Eukaryota</taxon>
        <taxon>Viridiplantae</taxon>
        <taxon>Streptophyta</taxon>
        <taxon>Embryophyta</taxon>
        <taxon>Marchantiophyta</taxon>
        <taxon>Marchantiopsida</taxon>
        <taxon>Marchantiidae</taxon>
        <taxon>Marchantiales</taxon>
        <taxon>Ricciaceae</taxon>
        <taxon>Riccia</taxon>
    </lineage>
</organism>
<evidence type="ECO:0000313" key="9">
    <source>
        <dbReference type="EMBL" id="KAL3691189.1"/>
    </source>
</evidence>
<keyword evidence="5" id="KW-0479">Metal-binding</keyword>
<name>A0ABD3HPA0_9MARC</name>
<protein>
    <recommendedName>
        <fullName evidence="8">DDE Tnp4 domain-containing protein</fullName>
    </recommendedName>
</protein>
<keyword evidence="10" id="KW-1185">Reference proteome</keyword>
<comment type="cofactor">
    <cofactor evidence="1">
        <name>a divalent metal cation</name>
        <dbReference type="ChEBI" id="CHEBI:60240"/>
    </cofactor>
</comment>
<dbReference type="InterPro" id="IPR045249">
    <property type="entry name" value="HARBI1-like"/>
</dbReference>